<dbReference type="InterPro" id="IPR010998">
    <property type="entry name" value="Integrase_recombinase_N"/>
</dbReference>
<dbReference type="Gene3D" id="1.10.150.130">
    <property type="match status" value="1"/>
</dbReference>
<reference evidence="5 6" key="1">
    <citation type="journal article" date="2018" name="Elife">
        <title>Firefly genomes illuminate parallel origins of bioluminescence in beetles.</title>
        <authorList>
            <person name="Fallon T.R."/>
            <person name="Lower S.E."/>
            <person name="Chang C.H."/>
            <person name="Bessho-Uehara M."/>
            <person name="Martin G.J."/>
            <person name="Bewick A.J."/>
            <person name="Behringer M."/>
            <person name="Debat H.J."/>
            <person name="Wong I."/>
            <person name="Day J.C."/>
            <person name="Suvorov A."/>
            <person name="Silva C.J."/>
            <person name="Stanger-Hall K.F."/>
            <person name="Hall D.W."/>
            <person name="Schmitz R.J."/>
            <person name="Nelson D.R."/>
            <person name="Lewis S.M."/>
            <person name="Shigenobu S."/>
            <person name="Bybee S.M."/>
            <person name="Larracuente A.M."/>
            <person name="Oba Y."/>
            <person name="Weng J.K."/>
        </authorList>
    </citation>
    <scope>NUCLEOTIDE SEQUENCE [LARGE SCALE GENOMIC DNA]</scope>
    <source>
        <strain evidence="5">1611_PpyrPB1</strain>
        <tissue evidence="5">Whole body</tissue>
    </source>
</reference>
<dbReference type="Pfam" id="PF00589">
    <property type="entry name" value="Phage_integrase"/>
    <property type="match status" value="1"/>
</dbReference>
<keyword evidence="3" id="KW-0812">Transmembrane</keyword>
<keyword evidence="6" id="KW-1185">Reference proteome</keyword>
<proteinExistence type="predicted"/>
<evidence type="ECO:0000256" key="1">
    <source>
        <dbReference type="ARBA" id="ARBA00023125"/>
    </source>
</evidence>
<dbReference type="PANTHER" id="PTHR35617">
    <property type="entry name" value="PHAGE_INTEGRASE DOMAIN-CONTAINING PROTEIN"/>
    <property type="match status" value="1"/>
</dbReference>
<dbReference type="AlphaFoldDB" id="A0A5N4A9W5"/>
<dbReference type="Proteomes" id="UP000327044">
    <property type="component" value="Unassembled WGS sequence"/>
</dbReference>
<feature type="transmembrane region" description="Helical" evidence="3">
    <location>
        <begin position="221"/>
        <end position="246"/>
    </location>
</feature>
<evidence type="ECO:0000256" key="2">
    <source>
        <dbReference type="ARBA" id="ARBA00023172"/>
    </source>
</evidence>
<keyword evidence="3" id="KW-0472">Membrane</keyword>
<keyword evidence="3" id="KW-1133">Transmembrane helix</keyword>
<organism evidence="5 6">
    <name type="scientific">Photinus pyralis</name>
    <name type="common">Common eastern firefly</name>
    <name type="synonym">Lampyris pyralis</name>
    <dbReference type="NCBI Taxonomy" id="7054"/>
    <lineage>
        <taxon>Eukaryota</taxon>
        <taxon>Metazoa</taxon>
        <taxon>Ecdysozoa</taxon>
        <taxon>Arthropoda</taxon>
        <taxon>Hexapoda</taxon>
        <taxon>Insecta</taxon>
        <taxon>Pterygota</taxon>
        <taxon>Neoptera</taxon>
        <taxon>Endopterygota</taxon>
        <taxon>Coleoptera</taxon>
        <taxon>Polyphaga</taxon>
        <taxon>Elateriformia</taxon>
        <taxon>Elateroidea</taxon>
        <taxon>Lampyridae</taxon>
        <taxon>Lampyrinae</taxon>
        <taxon>Photinus</taxon>
    </lineage>
</organism>
<dbReference type="PANTHER" id="PTHR35617:SF3">
    <property type="entry name" value="CORE-BINDING (CB) DOMAIN-CONTAINING PROTEIN"/>
    <property type="match status" value="1"/>
</dbReference>
<dbReference type="InterPro" id="IPR011010">
    <property type="entry name" value="DNA_brk_join_enz"/>
</dbReference>
<evidence type="ECO:0000256" key="3">
    <source>
        <dbReference type="SAM" id="Phobius"/>
    </source>
</evidence>
<dbReference type="InterPro" id="IPR002104">
    <property type="entry name" value="Integrase_catalytic"/>
</dbReference>
<dbReference type="SUPFAM" id="SSF56349">
    <property type="entry name" value="DNA breaking-rejoining enzymes"/>
    <property type="match status" value="1"/>
</dbReference>
<dbReference type="InParanoid" id="A0A5N4A9W5"/>
<dbReference type="SUPFAM" id="SSF47823">
    <property type="entry name" value="lambda integrase-like, N-terminal domain"/>
    <property type="match status" value="1"/>
</dbReference>
<dbReference type="GO" id="GO:0006310">
    <property type="term" value="P:DNA recombination"/>
    <property type="evidence" value="ECO:0007669"/>
    <property type="project" value="UniProtKB-KW"/>
</dbReference>
<evidence type="ECO:0000313" key="6">
    <source>
        <dbReference type="Proteomes" id="UP000327044"/>
    </source>
</evidence>
<sequence>MEITVDIRRTYKKWWLFCQQRQSDIYEANLAHIISFLNELYLQNSSYTSLNSHRSALSLILNFSNADENLIKRFLRGVYRTRPVFAKYNTTWDPMPVLSYLKTFTDCPELCVIKTLKAYLLRTNSFRKVNDGYLMLTFKKPHRTATAQSISRWVKQVLEKSGINTHFFHAHSTRHATSSAALRKGLNIDQIKNTIGWTQKSHVFQKFYNRPLALEKVMFRLFLLCTGILYYHLIQMYVLILIFLVFNINY</sequence>
<feature type="domain" description="Tyr recombinase" evidence="4">
    <location>
        <begin position="116"/>
        <end position="208"/>
    </location>
</feature>
<keyword evidence="1" id="KW-0238">DNA-binding</keyword>
<evidence type="ECO:0000313" key="5">
    <source>
        <dbReference type="EMBL" id="KAB0794115.1"/>
    </source>
</evidence>
<dbReference type="InterPro" id="IPR013762">
    <property type="entry name" value="Integrase-like_cat_sf"/>
</dbReference>
<dbReference type="GO" id="GO:0003677">
    <property type="term" value="F:DNA binding"/>
    <property type="evidence" value="ECO:0007669"/>
    <property type="project" value="UniProtKB-KW"/>
</dbReference>
<dbReference type="EMBL" id="VVIM01000009">
    <property type="protein sequence ID" value="KAB0794115.1"/>
    <property type="molecule type" value="Genomic_DNA"/>
</dbReference>
<comment type="caution">
    <text evidence="5">The sequence shown here is derived from an EMBL/GenBank/DDBJ whole genome shotgun (WGS) entry which is preliminary data.</text>
</comment>
<name>A0A5N4A9W5_PHOPY</name>
<evidence type="ECO:0000259" key="4">
    <source>
        <dbReference type="Pfam" id="PF00589"/>
    </source>
</evidence>
<protein>
    <recommendedName>
        <fullName evidence="4">Tyr recombinase domain-containing protein</fullName>
    </recommendedName>
</protein>
<gene>
    <name evidence="5" type="ORF">PPYR_13735</name>
</gene>
<accession>A0A5N4A9W5</accession>
<keyword evidence="2" id="KW-0233">DNA recombination</keyword>
<dbReference type="GO" id="GO:0015074">
    <property type="term" value="P:DNA integration"/>
    <property type="evidence" value="ECO:0007669"/>
    <property type="project" value="InterPro"/>
</dbReference>
<dbReference type="Gene3D" id="1.10.443.10">
    <property type="entry name" value="Intergrase catalytic core"/>
    <property type="match status" value="1"/>
</dbReference>